<accession>A0A0U5GCJ2</accession>
<dbReference type="AlphaFoldDB" id="A0A0U5GCJ2"/>
<dbReference type="Pfam" id="PF13602">
    <property type="entry name" value="ADH_zinc_N_2"/>
    <property type="match status" value="1"/>
</dbReference>
<dbReference type="PROSITE" id="PS01162">
    <property type="entry name" value="QOR_ZETA_CRYSTAL"/>
    <property type="match status" value="1"/>
</dbReference>
<sequence>MSETMQAIRLHPAPAVSEPYTASNPAPPSALYLDTIKIPKPTAPGEVLVKIKASTIVRDALTWPETYAHEYPTMGNDLSGIVVEVYPSSDANSNSDSNSKFKIGDEVFGMTAPDRPRTWAQYAVVRETEIASRPRGLTWEETAALPLSGQTAFEALFVRGGVSIPSDVAAMHENKGRESPKPDSKKVLITGAAGGVGVYLVQLARCAGLHVTAATGSNARNEEFLQSLGAHECIEYPTLRERKDAYDLIIDCVGGEPLVDAWKAVKGDGKLITVDSRSWNFLEDHAKQGVRRDGVEAFFFIVEGGSESLEALARFADLRLLEVFVLNVYPLARAREAYEYGNGRFTGRGKIVLSV</sequence>
<dbReference type="SUPFAM" id="SSF51735">
    <property type="entry name" value="NAD(P)-binding Rossmann-fold domains"/>
    <property type="match status" value="1"/>
</dbReference>
<evidence type="ECO:0000259" key="2">
    <source>
        <dbReference type="SMART" id="SM00829"/>
    </source>
</evidence>
<evidence type="ECO:0000313" key="3">
    <source>
        <dbReference type="EMBL" id="CEL10065.1"/>
    </source>
</evidence>
<dbReference type="InterPro" id="IPR011032">
    <property type="entry name" value="GroES-like_sf"/>
</dbReference>
<dbReference type="PANTHER" id="PTHR43482:SF4">
    <property type="entry name" value="ALCOHOL DEHYDROGENASE, PUTATIVE (AFU_ORTHOLOGUE AFUA_7G06260)-RELATED"/>
    <property type="match status" value="1"/>
</dbReference>
<reference evidence="4" key="1">
    <citation type="journal article" date="2016" name="Genome Announc.">
        <title>Draft genome sequences of fungus Aspergillus calidoustus.</title>
        <authorList>
            <person name="Horn F."/>
            <person name="Linde J."/>
            <person name="Mattern D.J."/>
            <person name="Walther G."/>
            <person name="Guthke R."/>
            <person name="Scherlach K."/>
            <person name="Martin K."/>
            <person name="Brakhage A.A."/>
            <person name="Petzke L."/>
            <person name="Valiante V."/>
        </authorList>
    </citation>
    <scope>NUCLEOTIDE SEQUENCE [LARGE SCALE GENOMIC DNA]</scope>
    <source>
        <strain evidence="4">SF006504</strain>
    </source>
</reference>
<dbReference type="Gene3D" id="3.90.180.10">
    <property type="entry name" value="Medium-chain alcohol dehydrogenases, catalytic domain"/>
    <property type="match status" value="1"/>
</dbReference>
<proteinExistence type="predicted"/>
<dbReference type="OMA" id="AKCWNYV"/>
<dbReference type="Pfam" id="PF08240">
    <property type="entry name" value="ADH_N"/>
    <property type="match status" value="1"/>
</dbReference>
<dbReference type="GO" id="GO:0016491">
    <property type="term" value="F:oxidoreductase activity"/>
    <property type="evidence" value="ECO:0007669"/>
    <property type="project" value="InterPro"/>
</dbReference>
<dbReference type="PANTHER" id="PTHR43482">
    <property type="entry name" value="PROTEIN AST1-RELATED"/>
    <property type="match status" value="1"/>
</dbReference>
<name>A0A0U5GCJ2_ASPCI</name>
<dbReference type="InterPro" id="IPR052585">
    <property type="entry name" value="Lipid_raft_assoc_Zn_ADH"/>
</dbReference>
<dbReference type="InterPro" id="IPR020843">
    <property type="entry name" value="ER"/>
</dbReference>
<organism evidence="3 4">
    <name type="scientific">Aspergillus calidoustus</name>
    <dbReference type="NCBI Taxonomy" id="454130"/>
    <lineage>
        <taxon>Eukaryota</taxon>
        <taxon>Fungi</taxon>
        <taxon>Dikarya</taxon>
        <taxon>Ascomycota</taxon>
        <taxon>Pezizomycotina</taxon>
        <taxon>Eurotiomycetes</taxon>
        <taxon>Eurotiomycetidae</taxon>
        <taxon>Eurotiales</taxon>
        <taxon>Aspergillaceae</taxon>
        <taxon>Aspergillus</taxon>
        <taxon>Aspergillus subgen. Nidulantes</taxon>
    </lineage>
</organism>
<evidence type="ECO:0000313" key="4">
    <source>
        <dbReference type="Proteomes" id="UP000054771"/>
    </source>
</evidence>
<keyword evidence="4" id="KW-1185">Reference proteome</keyword>
<feature type="region of interest" description="Disordered" evidence="1">
    <location>
        <begin position="1"/>
        <end position="24"/>
    </location>
</feature>
<dbReference type="InterPro" id="IPR013154">
    <property type="entry name" value="ADH-like_N"/>
</dbReference>
<dbReference type="CDD" id="cd05289">
    <property type="entry name" value="MDR_like_2"/>
    <property type="match status" value="1"/>
</dbReference>
<dbReference type="EMBL" id="CDMC01000016">
    <property type="protein sequence ID" value="CEL10065.1"/>
    <property type="molecule type" value="Genomic_DNA"/>
</dbReference>
<dbReference type="Gene3D" id="3.40.50.720">
    <property type="entry name" value="NAD(P)-binding Rossmann-like Domain"/>
    <property type="match status" value="1"/>
</dbReference>
<dbReference type="STRING" id="454130.A0A0U5GCJ2"/>
<dbReference type="SMART" id="SM00829">
    <property type="entry name" value="PKS_ER"/>
    <property type="match status" value="1"/>
</dbReference>
<evidence type="ECO:0000256" key="1">
    <source>
        <dbReference type="SAM" id="MobiDB-lite"/>
    </source>
</evidence>
<dbReference type="SUPFAM" id="SSF50129">
    <property type="entry name" value="GroES-like"/>
    <property type="match status" value="1"/>
</dbReference>
<dbReference type="InterPro" id="IPR002364">
    <property type="entry name" value="Quin_OxRdtase/zeta-crystal_CS"/>
</dbReference>
<dbReference type="GO" id="GO:0008270">
    <property type="term" value="F:zinc ion binding"/>
    <property type="evidence" value="ECO:0007669"/>
    <property type="project" value="InterPro"/>
</dbReference>
<feature type="domain" description="Enoyl reductase (ER)" evidence="2">
    <location>
        <begin position="26"/>
        <end position="353"/>
    </location>
</feature>
<dbReference type="InterPro" id="IPR036291">
    <property type="entry name" value="NAD(P)-bd_dom_sf"/>
</dbReference>
<gene>
    <name evidence="3" type="ORF">ASPCAL13192</name>
</gene>
<dbReference type="OrthoDB" id="3509362at2759"/>
<dbReference type="Proteomes" id="UP000054771">
    <property type="component" value="Unassembled WGS sequence"/>
</dbReference>
<protein>
    <recommendedName>
        <fullName evidence="2">Enoyl reductase (ER) domain-containing protein</fullName>
    </recommendedName>
</protein>